<reference evidence="7 8" key="1">
    <citation type="journal article" date="2018" name="Nat. Biotechnol.">
        <title>A standardized bacterial taxonomy based on genome phylogeny substantially revises the tree of life.</title>
        <authorList>
            <person name="Parks D.H."/>
            <person name="Chuvochina M."/>
            <person name="Waite D.W."/>
            <person name="Rinke C."/>
            <person name="Skarshewski A."/>
            <person name="Chaumeil P.A."/>
            <person name="Hugenholtz P."/>
        </authorList>
    </citation>
    <scope>NUCLEOTIDE SEQUENCE [LARGE SCALE GENOMIC DNA]</scope>
    <source>
        <strain evidence="7">UBA10707</strain>
    </source>
</reference>
<protein>
    <submittedName>
        <fullName evidence="7">Disulfide bond formation protein B</fullName>
    </submittedName>
</protein>
<feature type="transmembrane region" description="Helical" evidence="6">
    <location>
        <begin position="62"/>
        <end position="80"/>
    </location>
</feature>
<comment type="subcellular location">
    <subcellularLocation>
        <location evidence="1">Cell membrane</location>
        <topology evidence="1">Multi-pass membrane protein</topology>
    </subcellularLocation>
</comment>
<accession>A0A356LIB2</accession>
<feature type="transmembrane region" description="Helical" evidence="6">
    <location>
        <begin position="132"/>
        <end position="152"/>
    </location>
</feature>
<dbReference type="Proteomes" id="UP000264036">
    <property type="component" value="Unassembled WGS sequence"/>
</dbReference>
<dbReference type="InterPro" id="IPR050183">
    <property type="entry name" value="DsbB"/>
</dbReference>
<keyword evidence="3 6" id="KW-0812">Transmembrane</keyword>
<organism evidence="7 8">
    <name type="scientific">Advenella kashmirensis</name>
    <dbReference type="NCBI Taxonomy" id="310575"/>
    <lineage>
        <taxon>Bacteria</taxon>
        <taxon>Pseudomonadati</taxon>
        <taxon>Pseudomonadota</taxon>
        <taxon>Betaproteobacteria</taxon>
        <taxon>Burkholderiales</taxon>
        <taxon>Alcaligenaceae</taxon>
    </lineage>
</organism>
<dbReference type="GO" id="GO:0015035">
    <property type="term" value="F:protein-disulfide reductase activity"/>
    <property type="evidence" value="ECO:0007669"/>
    <property type="project" value="InterPro"/>
</dbReference>
<dbReference type="GO" id="GO:0006457">
    <property type="term" value="P:protein folding"/>
    <property type="evidence" value="ECO:0007669"/>
    <property type="project" value="InterPro"/>
</dbReference>
<dbReference type="InterPro" id="IPR003752">
    <property type="entry name" value="DiS_bond_form_DsbB/BdbC"/>
</dbReference>
<dbReference type="SUPFAM" id="SSF158442">
    <property type="entry name" value="DsbB-like"/>
    <property type="match status" value="1"/>
</dbReference>
<gene>
    <name evidence="7" type="ORF">DD666_12940</name>
</gene>
<dbReference type="Gene3D" id="1.20.1550.10">
    <property type="entry name" value="DsbB-like"/>
    <property type="match status" value="1"/>
</dbReference>
<keyword evidence="2" id="KW-1003">Cell membrane</keyword>
<evidence type="ECO:0000313" key="8">
    <source>
        <dbReference type="Proteomes" id="UP000264036"/>
    </source>
</evidence>
<dbReference type="PANTHER" id="PTHR36570:SF3">
    <property type="entry name" value="DISULFIDE BOND FORMATION PROTEIN B"/>
    <property type="match status" value="1"/>
</dbReference>
<evidence type="ECO:0000256" key="6">
    <source>
        <dbReference type="SAM" id="Phobius"/>
    </source>
</evidence>
<evidence type="ECO:0000256" key="3">
    <source>
        <dbReference type="ARBA" id="ARBA00022692"/>
    </source>
</evidence>
<dbReference type="PANTHER" id="PTHR36570">
    <property type="entry name" value="DISULFIDE BOND FORMATION PROTEIN B"/>
    <property type="match status" value="1"/>
</dbReference>
<feature type="transmembrane region" description="Helical" evidence="6">
    <location>
        <begin position="36"/>
        <end position="55"/>
    </location>
</feature>
<dbReference type="InterPro" id="IPR023380">
    <property type="entry name" value="DsbB-like_sf"/>
</dbReference>
<evidence type="ECO:0000256" key="2">
    <source>
        <dbReference type="ARBA" id="ARBA00022475"/>
    </source>
</evidence>
<dbReference type="AlphaFoldDB" id="A0A356LIB2"/>
<dbReference type="EMBL" id="DOEK01000029">
    <property type="protein sequence ID" value="HBP30311.1"/>
    <property type="molecule type" value="Genomic_DNA"/>
</dbReference>
<evidence type="ECO:0000256" key="4">
    <source>
        <dbReference type="ARBA" id="ARBA00022989"/>
    </source>
</evidence>
<evidence type="ECO:0000256" key="1">
    <source>
        <dbReference type="ARBA" id="ARBA00004651"/>
    </source>
</evidence>
<dbReference type="GO" id="GO:0005886">
    <property type="term" value="C:plasma membrane"/>
    <property type="evidence" value="ECO:0007669"/>
    <property type="project" value="UniProtKB-SubCell"/>
</dbReference>
<evidence type="ECO:0000256" key="5">
    <source>
        <dbReference type="ARBA" id="ARBA00023136"/>
    </source>
</evidence>
<comment type="caution">
    <text evidence="7">The sequence shown here is derived from an EMBL/GenBank/DDBJ whole genome shotgun (WGS) entry which is preliminary data.</text>
</comment>
<name>A0A356LIB2_9BURK</name>
<proteinExistence type="predicted"/>
<dbReference type="Pfam" id="PF02600">
    <property type="entry name" value="DsbB"/>
    <property type="match status" value="1"/>
</dbReference>
<keyword evidence="4 6" id="KW-1133">Transmembrane helix</keyword>
<evidence type="ECO:0000313" key="7">
    <source>
        <dbReference type="EMBL" id="HBP30311.1"/>
    </source>
</evidence>
<sequence>MTQSRLNFIALLCLLALAVALVSQHVFNMPPCAWCVLQRLILLLIAGVCLLGNLIPGAAKRMMALLSFALSIAGIVAAWYQHTVAAEMVSCDRTFADIFMSRTTGLDSLAPWLFGIYATCMDAKVSVLGVEYVLWALLLFVVLLVLGGYALFGKTRRTSRLA</sequence>
<keyword evidence="5 6" id="KW-0472">Membrane</keyword>